<dbReference type="InterPro" id="IPR024516">
    <property type="entry name" value="Mce_C"/>
</dbReference>
<evidence type="ECO:0000313" key="6">
    <source>
        <dbReference type="Proteomes" id="UP000468735"/>
    </source>
</evidence>
<name>A0A6H9YQT3_9ACTN</name>
<feature type="domain" description="Mce/MlaD" evidence="3">
    <location>
        <begin position="53"/>
        <end position="125"/>
    </location>
</feature>
<evidence type="ECO:0000256" key="1">
    <source>
        <dbReference type="SAM" id="MobiDB-lite"/>
    </source>
</evidence>
<accession>A0A6H9YQT3</accession>
<evidence type="ECO:0000256" key="2">
    <source>
        <dbReference type="SAM" id="Phobius"/>
    </source>
</evidence>
<dbReference type="Pfam" id="PF02470">
    <property type="entry name" value="MlaD"/>
    <property type="match status" value="1"/>
</dbReference>
<keyword evidence="6" id="KW-1185">Reference proteome</keyword>
<sequence>MRVRVPYCSRGDDPPRPPARLRRILGIVGVCTALAISLGGCSIIPDAAGGDRKMTVYLPKARSFYKDSKVKVMGADVGLVDSVENQGDKVKVTFHIRGDVPLPQGVQASVVPLNLVGERNLVLHPAWKPGQPKETSNEIPITRTSVPIEVDDALTSFTNLANALDPTKMQEALGQTADTFRGNGKEFNATLEQSARLVENVAGQDKQLIEVAQNLDRLAGVVRGREQVLGQLIRNFGEATRVLSAERGEIQDLITGILELSQNGDKLIQKYKGQLPYDLAVLTKVALVLKGNSKQLALLLKALPGIGEALIGGYNPGNKSLQIRFATDAFLRTWLKGLLKTDDVDCPLPRPNSNCPWQNGQQQNGQQQNGQQRNGGN</sequence>
<dbReference type="NCBIfam" id="TIGR00996">
    <property type="entry name" value="Mtu_fam_mce"/>
    <property type="match status" value="1"/>
</dbReference>
<dbReference type="PANTHER" id="PTHR33371:SF4">
    <property type="entry name" value="INTERMEMBRANE PHOSPHOLIPID TRANSPORT SYSTEM BINDING PROTEIN MLAD"/>
    <property type="match status" value="1"/>
</dbReference>
<keyword evidence="2" id="KW-0472">Membrane</keyword>
<dbReference type="OrthoDB" id="3511513at2"/>
<dbReference type="GO" id="GO:0005576">
    <property type="term" value="C:extracellular region"/>
    <property type="evidence" value="ECO:0007669"/>
    <property type="project" value="TreeGrafter"/>
</dbReference>
<evidence type="ECO:0000259" key="3">
    <source>
        <dbReference type="Pfam" id="PF02470"/>
    </source>
</evidence>
<feature type="domain" description="Mammalian cell entry C-terminal" evidence="4">
    <location>
        <begin position="137"/>
        <end position="303"/>
    </location>
</feature>
<feature type="compositionally biased region" description="Low complexity" evidence="1">
    <location>
        <begin position="358"/>
        <end position="377"/>
    </location>
</feature>
<gene>
    <name evidence="5" type="ORF">F8566_25755</name>
</gene>
<dbReference type="Proteomes" id="UP000468735">
    <property type="component" value="Unassembled WGS sequence"/>
</dbReference>
<dbReference type="InterPro" id="IPR003399">
    <property type="entry name" value="Mce/MlaD"/>
</dbReference>
<comment type="caution">
    <text evidence="5">The sequence shown here is derived from an EMBL/GenBank/DDBJ whole genome shotgun (WGS) entry which is preliminary data.</text>
</comment>
<dbReference type="InterPro" id="IPR052336">
    <property type="entry name" value="MlaD_Phospholipid_Transporter"/>
</dbReference>
<organism evidence="5 6">
    <name type="scientific">Actinomadura rudentiformis</name>
    <dbReference type="NCBI Taxonomy" id="359158"/>
    <lineage>
        <taxon>Bacteria</taxon>
        <taxon>Bacillati</taxon>
        <taxon>Actinomycetota</taxon>
        <taxon>Actinomycetes</taxon>
        <taxon>Streptosporangiales</taxon>
        <taxon>Thermomonosporaceae</taxon>
        <taxon>Actinomadura</taxon>
    </lineage>
</organism>
<dbReference type="Pfam" id="PF11887">
    <property type="entry name" value="Mce4_CUP1"/>
    <property type="match status" value="1"/>
</dbReference>
<evidence type="ECO:0000313" key="5">
    <source>
        <dbReference type="EMBL" id="KAB2346106.1"/>
    </source>
</evidence>
<protein>
    <submittedName>
        <fullName evidence="5">MCE family protein</fullName>
    </submittedName>
</protein>
<dbReference type="AlphaFoldDB" id="A0A6H9YQT3"/>
<dbReference type="EMBL" id="WBMT01000012">
    <property type="protein sequence ID" value="KAB2346106.1"/>
    <property type="molecule type" value="Genomic_DNA"/>
</dbReference>
<evidence type="ECO:0000259" key="4">
    <source>
        <dbReference type="Pfam" id="PF11887"/>
    </source>
</evidence>
<feature type="region of interest" description="Disordered" evidence="1">
    <location>
        <begin position="350"/>
        <end position="377"/>
    </location>
</feature>
<dbReference type="PANTHER" id="PTHR33371">
    <property type="entry name" value="INTERMEMBRANE PHOSPHOLIPID TRANSPORT SYSTEM BINDING PROTEIN MLAD-RELATED"/>
    <property type="match status" value="1"/>
</dbReference>
<reference evidence="5 6" key="1">
    <citation type="submission" date="2019-09" db="EMBL/GenBank/DDBJ databases">
        <title>Actinomadura physcomitrii sp. nov., a novel actinomycete isolated from moss [Physcomitrium sphaericum (Ludw) Fuernr].</title>
        <authorList>
            <person name="Zhuang X."/>
            <person name="Liu C."/>
        </authorList>
    </citation>
    <scope>NUCLEOTIDE SEQUENCE [LARGE SCALE GENOMIC DNA]</scope>
    <source>
        <strain evidence="5 6">HMC1</strain>
    </source>
</reference>
<keyword evidence="2" id="KW-1133">Transmembrane helix</keyword>
<proteinExistence type="predicted"/>
<keyword evidence="2" id="KW-0812">Transmembrane</keyword>
<dbReference type="InterPro" id="IPR005693">
    <property type="entry name" value="Mce"/>
</dbReference>
<feature type="transmembrane region" description="Helical" evidence="2">
    <location>
        <begin position="24"/>
        <end position="45"/>
    </location>
</feature>